<reference evidence="3" key="1">
    <citation type="journal article" date="2012" name="Science">
        <title>The Paleozoic origin of enzymatic lignin decomposition reconstructed from 31 fungal genomes.</title>
        <authorList>
            <person name="Floudas D."/>
            <person name="Binder M."/>
            <person name="Riley R."/>
            <person name="Barry K."/>
            <person name="Blanchette R.A."/>
            <person name="Henrissat B."/>
            <person name="Martinez A.T."/>
            <person name="Otillar R."/>
            <person name="Spatafora J.W."/>
            <person name="Yadav J.S."/>
            <person name="Aerts A."/>
            <person name="Benoit I."/>
            <person name="Boyd A."/>
            <person name="Carlson A."/>
            <person name="Copeland A."/>
            <person name="Coutinho P.M."/>
            <person name="de Vries R.P."/>
            <person name="Ferreira P."/>
            <person name="Findley K."/>
            <person name="Foster B."/>
            <person name="Gaskell J."/>
            <person name="Glotzer D."/>
            <person name="Gorecki P."/>
            <person name="Heitman J."/>
            <person name="Hesse C."/>
            <person name="Hori C."/>
            <person name="Igarashi K."/>
            <person name="Jurgens J.A."/>
            <person name="Kallen N."/>
            <person name="Kersten P."/>
            <person name="Kohler A."/>
            <person name="Kuees U."/>
            <person name="Kumar T.K.A."/>
            <person name="Kuo A."/>
            <person name="LaButti K."/>
            <person name="Larrondo L.F."/>
            <person name="Lindquist E."/>
            <person name="Ling A."/>
            <person name="Lombard V."/>
            <person name="Lucas S."/>
            <person name="Lundell T."/>
            <person name="Martin R."/>
            <person name="McLaughlin D.J."/>
            <person name="Morgenstern I."/>
            <person name="Morin E."/>
            <person name="Murat C."/>
            <person name="Nagy L.G."/>
            <person name="Nolan M."/>
            <person name="Ohm R.A."/>
            <person name="Patyshakuliyeva A."/>
            <person name="Rokas A."/>
            <person name="Ruiz-Duenas F.J."/>
            <person name="Sabat G."/>
            <person name="Salamov A."/>
            <person name="Samejima M."/>
            <person name="Schmutz J."/>
            <person name="Slot J.C."/>
            <person name="St John F."/>
            <person name="Stenlid J."/>
            <person name="Sun H."/>
            <person name="Sun S."/>
            <person name="Syed K."/>
            <person name="Tsang A."/>
            <person name="Wiebenga A."/>
            <person name="Young D."/>
            <person name="Pisabarro A."/>
            <person name="Eastwood D.C."/>
            <person name="Martin F."/>
            <person name="Cullen D."/>
            <person name="Grigoriev I.V."/>
            <person name="Hibbett D.S."/>
        </authorList>
    </citation>
    <scope>NUCLEOTIDE SEQUENCE [LARGE SCALE GENOMIC DNA]</scope>
    <source>
        <strain evidence="3">HHB-11173 SS5</strain>
    </source>
</reference>
<dbReference type="RefSeq" id="XP_007388289.1">
    <property type="nucleotide sequence ID" value="XM_007388227.1"/>
</dbReference>
<proteinExistence type="predicted"/>
<dbReference type="GeneID" id="18881649"/>
<sequence>MPTTTTILMDRCPDEVLLAIFTISCADDGFTGRSLSGVSHRIRRVSALVKYRSLAVRGAAQMNALVAHLASPDDGDFEQNVPKVEHLLLSMNPPEKVEADESASKVAVTSQPKNEGNGASDDKGTGEGTDSSNEDVPKVLEHNRAQEAANALTPLLAVVAPTLRTLFTDFCPKSDALLPSLPRLATLSLPSVESMLRLPSPLPSVSRLHLTSCSQVDSARAHSGRQPFWDMLAASPMHGTLSHLRISGVQFGDVAQFLCVLLDVPVVPEGPRELVDLSSGQVRCISPALLNAHAHFPPGSEDEEHARETASKLSKLKNVWIEGRQYVNRGWCGTNSLLHGAVIFEIQAVARQSQRRDDVGRVVMLPVRDGEYGSEQLLEDWLSYVHGGPGPWTEGPDL</sequence>
<name>R7S3Q6_PUNST</name>
<gene>
    <name evidence="2" type="ORF">PUNSTDRAFT_146457</name>
</gene>
<dbReference type="KEGG" id="psq:PUNSTDRAFT_146457"/>
<protein>
    <submittedName>
        <fullName evidence="2">Uncharacterized protein</fullName>
    </submittedName>
</protein>
<evidence type="ECO:0000256" key="1">
    <source>
        <dbReference type="SAM" id="MobiDB-lite"/>
    </source>
</evidence>
<organism evidence="2 3">
    <name type="scientific">Punctularia strigosozonata (strain HHB-11173)</name>
    <name type="common">White-rot fungus</name>
    <dbReference type="NCBI Taxonomy" id="741275"/>
    <lineage>
        <taxon>Eukaryota</taxon>
        <taxon>Fungi</taxon>
        <taxon>Dikarya</taxon>
        <taxon>Basidiomycota</taxon>
        <taxon>Agaricomycotina</taxon>
        <taxon>Agaricomycetes</taxon>
        <taxon>Corticiales</taxon>
        <taxon>Punctulariaceae</taxon>
        <taxon>Punctularia</taxon>
    </lineage>
</organism>
<dbReference type="OrthoDB" id="2748701at2759"/>
<feature type="region of interest" description="Disordered" evidence="1">
    <location>
        <begin position="95"/>
        <end position="135"/>
    </location>
</feature>
<evidence type="ECO:0000313" key="2">
    <source>
        <dbReference type="EMBL" id="EIN04494.1"/>
    </source>
</evidence>
<dbReference type="Proteomes" id="UP000054196">
    <property type="component" value="Unassembled WGS sequence"/>
</dbReference>
<evidence type="ECO:0000313" key="3">
    <source>
        <dbReference type="Proteomes" id="UP000054196"/>
    </source>
</evidence>
<keyword evidence="3" id="KW-1185">Reference proteome</keyword>
<dbReference type="HOGENOM" id="CLU_041942_2_0_1"/>
<accession>R7S3Q6</accession>
<dbReference type="EMBL" id="JH687554">
    <property type="protein sequence ID" value="EIN04494.1"/>
    <property type="molecule type" value="Genomic_DNA"/>
</dbReference>
<dbReference type="AlphaFoldDB" id="R7S3Q6"/>
<dbReference type="OMA" id="VELWARI"/>